<feature type="domain" description="Proline dehydrogenase" evidence="7">
    <location>
        <begin position="3"/>
        <end position="116"/>
    </location>
</feature>
<dbReference type="Gene3D" id="3.20.20.220">
    <property type="match status" value="1"/>
</dbReference>
<accession>A0A9P4PB67</accession>
<comment type="caution">
    <text evidence="8">The sequence shown here is derived from an EMBL/GenBank/DDBJ whole genome shotgun (WGS) entry which is preliminary data.</text>
</comment>
<protein>
    <recommendedName>
        <fullName evidence="2 5">Proline dehydrogenase</fullName>
        <ecNumber evidence="2 5">1.5.5.2</ecNumber>
    </recommendedName>
</protein>
<evidence type="ECO:0000256" key="5">
    <source>
        <dbReference type="RuleBase" id="RU364054"/>
    </source>
</evidence>
<keyword evidence="9" id="KW-1185">Reference proteome</keyword>
<comment type="cofactor">
    <cofactor evidence="5">
        <name>FAD</name>
        <dbReference type="ChEBI" id="CHEBI:57692"/>
    </cofactor>
</comment>
<evidence type="ECO:0000259" key="7">
    <source>
        <dbReference type="Pfam" id="PF01619"/>
    </source>
</evidence>
<dbReference type="EMBL" id="MU001506">
    <property type="protein sequence ID" value="KAF2440806.1"/>
    <property type="molecule type" value="Genomic_DNA"/>
</dbReference>
<evidence type="ECO:0000256" key="2">
    <source>
        <dbReference type="ARBA" id="ARBA00012695"/>
    </source>
</evidence>
<keyword evidence="5" id="KW-0274">FAD</keyword>
<evidence type="ECO:0000313" key="8">
    <source>
        <dbReference type="EMBL" id="KAF2440806.1"/>
    </source>
</evidence>
<keyword evidence="4 5" id="KW-0642">Proline metabolism</keyword>
<dbReference type="OrthoDB" id="5464at2759"/>
<evidence type="ECO:0000256" key="4">
    <source>
        <dbReference type="ARBA" id="ARBA00023062"/>
    </source>
</evidence>
<evidence type="ECO:0000256" key="1">
    <source>
        <dbReference type="ARBA" id="ARBA00005869"/>
    </source>
</evidence>
<feature type="compositionally biased region" description="Basic and acidic residues" evidence="6">
    <location>
        <begin position="1"/>
        <end position="11"/>
    </location>
</feature>
<dbReference type="GO" id="GO:0010133">
    <property type="term" value="P:L-proline catabolic process to L-glutamate"/>
    <property type="evidence" value="ECO:0007669"/>
    <property type="project" value="TreeGrafter"/>
</dbReference>
<keyword evidence="3 5" id="KW-0560">Oxidoreductase</keyword>
<dbReference type="GO" id="GO:0005739">
    <property type="term" value="C:mitochondrion"/>
    <property type="evidence" value="ECO:0007669"/>
    <property type="project" value="TreeGrafter"/>
</dbReference>
<dbReference type="InterPro" id="IPR002872">
    <property type="entry name" value="Proline_DH_dom"/>
</dbReference>
<comment type="similarity">
    <text evidence="1 5">Belongs to the proline oxidase family.</text>
</comment>
<comment type="function">
    <text evidence="5">Converts proline to delta-1-pyrroline-5-carboxylate.</text>
</comment>
<dbReference type="Proteomes" id="UP000799764">
    <property type="component" value="Unassembled WGS sequence"/>
</dbReference>
<dbReference type="EC" id="1.5.5.2" evidence="2 5"/>
<name>A0A9P4PB67_9PLEO</name>
<feature type="region of interest" description="Disordered" evidence="6">
    <location>
        <begin position="1"/>
        <end position="23"/>
    </location>
</feature>
<evidence type="ECO:0000256" key="3">
    <source>
        <dbReference type="ARBA" id="ARBA00023002"/>
    </source>
</evidence>
<dbReference type="InterPro" id="IPR029041">
    <property type="entry name" value="FAD-linked_oxidoreductase-like"/>
</dbReference>
<dbReference type="Pfam" id="PF01619">
    <property type="entry name" value="Pro_dh"/>
    <property type="match status" value="1"/>
</dbReference>
<proteinExistence type="inferred from homology"/>
<dbReference type="SUPFAM" id="SSF51730">
    <property type="entry name" value="FAD-linked oxidoreductase"/>
    <property type="match status" value="1"/>
</dbReference>
<dbReference type="InterPro" id="IPR015659">
    <property type="entry name" value="Proline_oxidase"/>
</dbReference>
<reference evidence="8" key="1">
    <citation type="journal article" date="2020" name="Stud. Mycol.">
        <title>101 Dothideomycetes genomes: a test case for predicting lifestyles and emergence of pathogens.</title>
        <authorList>
            <person name="Haridas S."/>
            <person name="Albert R."/>
            <person name="Binder M."/>
            <person name="Bloem J."/>
            <person name="Labutti K."/>
            <person name="Salamov A."/>
            <person name="Andreopoulos B."/>
            <person name="Baker S."/>
            <person name="Barry K."/>
            <person name="Bills G."/>
            <person name="Bluhm B."/>
            <person name="Cannon C."/>
            <person name="Castanera R."/>
            <person name="Culley D."/>
            <person name="Daum C."/>
            <person name="Ezra D."/>
            <person name="Gonzalez J."/>
            <person name="Henrissat B."/>
            <person name="Kuo A."/>
            <person name="Liang C."/>
            <person name="Lipzen A."/>
            <person name="Lutzoni F."/>
            <person name="Magnuson J."/>
            <person name="Mondo S."/>
            <person name="Nolan M."/>
            <person name="Ohm R."/>
            <person name="Pangilinan J."/>
            <person name="Park H.-J."/>
            <person name="Ramirez L."/>
            <person name="Alfaro M."/>
            <person name="Sun H."/>
            <person name="Tritt A."/>
            <person name="Yoshinaga Y."/>
            <person name="Zwiers L.-H."/>
            <person name="Turgeon B."/>
            <person name="Goodwin S."/>
            <person name="Spatafora J."/>
            <person name="Crous P."/>
            <person name="Grigoriev I."/>
        </authorList>
    </citation>
    <scope>NUCLEOTIDE SEQUENCE</scope>
    <source>
        <strain evidence="8">CBS 690.94</strain>
    </source>
</reference>
<dbReference type="AlphaFoldDB" id="A0A9P4PB67"/>
<evidence type="ECO:0000256" key="6">
    <source>
        <dbReference type="SAM" id="MobiDB-lite"/>
    </source>
</evidence>
<gene>
    <name evidence="8" type="ORF">P171DRAFT_488401</name>
</gene>
<dbReference type="PANTHER" id="PTHR13914:SF0">
    <property type="entry name" value="PROLINE DEHYDROGENASE 1, MITOCHONDRIAL"/>
    <property type="match status" value="1"/>
</dbReference>
<comment type="catalytic activity">
    <reaction evidence="5">
        <text>L-proline + a quinone = (S)-1-pyrroline-5-carboxylate + a quinol + H(+)</text>
        <dbReference type="Rhea" id="RHEA:23784"/>
        <dbReference type="ChEBI" id="CHEBI:15378"/>
        <dbReference type="ChEBI" id="CHEBI:17388"/>
        <dbReference type="ChEBI" id="CHEBI:24646"/>
        <dbReference type="ChEBI" id="CHEBI:60039"/>
        <dbReference type="ChEBI" id="CHEBI:132124"/>
        <dbReference type="EC" id="1.5.5.2"/>
    </reaction>
</comment>
<dbReference type="PANTHER" id="PTHR13914">
    <property type="entry name" value="PROLINE OXIDASE"/>
    <property type="match status" value="1"/>
</dbReference>
<dbReference type="GO" id="GO:0004657">
    <property type="term" value="F:proline dehydrogenase activity"/>
    <property type="evidence" value="ECO:0007669"/>
    <property type="project" value="UniProtKB-EC"/>
</dbReference>
<keyword evidence="5" id="KW-0285">Flavoprotein</keyword>
<dbReference type="GO" id="GO:0071949">
    <property type="term" value="F:FAD binding"/>
    <property type="evidence" value="ECO:0007669"/>
    <property type="project" value="TreeGrafter"/>
</dbReference>
<evidence type="ECO:0000313" key="9">
    <source>
        <dbReference type="Proteomes" id="UP000799764"/>
    </source>
</evidence>
<sequence length="140" mass="15062">MVTEASRHRSEGGQGESPVWPTKEATDASFNYGIEKTFETVAAQVRETGKSRIGAVFATHNSISIDLGISLFEKYGLAERIADSNKLLIRKEAAGSIAFAQLYGMKDDLTNRITGTVDAEGGYPLVFKASGIATMDSCFC</sequence>
<organism evidence="8 9">
    <name type="scientific">Karstenula rhodostoma CBS 690.94</name>
    <dbReference type="NCBI Taxonomy" id="1392251"/>
    <lineage>
        <taxon>Eukaryota</taxon>
        <taxon>Fungi</taxon>
        <taxon>Dikarya</taxon>
        <taxon>Ascomycota</taxon>
        <taxon>Pezizomycotina</taxon>
        <taxon>Dothideomycetes</taxon>
        <taxon>Pleosporomycetidae</taxon>
        <taxon>Pleosporales</taxon>
        <taxon>Massarineae</taxon>
        <taxon>Didymosphaeriaceae</taxon>
        <taxon>Karstenula</taxon>
    </lineage>
</organism>